<reference evidence="2" key="1">
    <citation type="journal article" date="2020" name="Stud. Mycol.">
        <title>101 Dothideomycetes genomes: a test case for predicting lifestyles and emergence of pathogens.</title>
        <authorList>
            <person name="Haridas S."/>
            <person name="Albert R."/>
            <person name="Binder M."/>
            <person name="Bloem J."/>
            <person name="Labutti K."/>
            <person name="Salamov A."/>
            <person name="Andreopoulos B."/>
            <person name="Baker S."/>
            <person name="Barry K."/>
            <person name="Bills G."/>
            <person name="Bluhm B."/>
            <person name="Cannon C."/>
            <person name="Castanera R."/>
            <person name="Culley D."/>
            <person name="Daum C."/>
            <person name="Ezra D."/>
            <person name="Gonzalez J."/>
            <person name="Henrissat B."/>
            <person name="Kuo A."/>
            <person name="Liang C."/>
            <person name="Lipzen A."/>
            <person name="Lutzoni F."/>
            <person name="Magnuson J."/>
            <person name="Mondo S."/>
            <person name="Nolan M."/>
            <person name="Ohm R."/>
            <person name="Pangilinan J."/>
            <person name="Park H.-J."/>
            <person name="Ramirez L."/>
            <person name="Alfaro M."/>
            <person name="Sun H."/>
            <person name="Tritt A."/>
            <person name="Yoshinaga Y."/>
            <person name="Zwiers L.-H."/>
            <person name="Turgeon B."/>
            <person name="Goodwin S."/>
            <person name="Spatafora J."/>
            <person name="Crous P."/>
            <person name="Grigoriev I."/>
        </authorList>
    </citation>
    <scope>NUCLEOTIDE SEQUENCE</scope>
    <source>
        <strain evidence="2">ATCC 36951</strain>
    </source>
</reference>
<feature type="compositionally biased region" description="Polar residues" evidence="1">
    <location>
        <begin position="97"/>
        <end position="107"/>
    </location>
</feature>
<protein>
    <submittedName>
        <fullName evidence="2">Uncharacterized protein</fullName>
    </submittedName>
</protein>
<name>A0A6A6CBU0_ZASCE</name>
<proteinExistence type="predicted"/>
<accession>A0A6A6CBU0</accession>
<dbReference type="AlphaFoldDB" id="A0A6A6CBU0"/>
<dbReference type="Proteomes" id="UP000799537">
    <property type="component" value="Unassembled WGS sequence"/>
</dbReference>
<dbReference type="RefSeq" id="XP_033665414.1">
    <property type="nucleotide sequence ID" value="XM_033813273.1"/>
</dbReference>
<evidence type="ECO:0000313" key="3">
    <source>
        <dbReference type="Proteomes" id="UP000799537"/>
    </source>
</evidence>
<feature type="region of interest" description="Disordered" evidence="1">
    <location>
        <begin position="44"/>
        <end position="111"/>
    </location>
</feature>
<evidence type="ECO:0000313" key="2">
    <source>
        <dbReference type="EMBL" id="KAF2164525.1"/>
    </source>
</evidence>
<feature type="compositionally biased region" description="Basic residues" evidence="1">
    <location>
        <begin position="79"/>
        <end position="88"/>
    </location>
</feature>
<dbReference type="GeneID" id="54566545"/>
<keyword evidence="3" id="KW-1185">Reference proteome</keyword>
<sequence length="148" mass="16502">MLIRCGAITRVRASQSVHNSVGCLGSVVAPVPLKVKWIKLSPRPTQVDAPRQKRAHSVSQSSSTVTATTENGDLDYRPHRSVYGRRGNRNASAMLLTKSSRSPSRGLSKQPARARIAARAYKSCRRGNYRERTAYYDYRLPIGEYILL</sequence>
<dbReference type="EMBL" id="ML993603">
    <property type="protein sequence ID" value="KAF2164525.1"/>
    <property type="molecule type" value="Genomic_DNA"/>
</dbReference>
<gene>
    <name evidence="2" type="ORF">M409DRAFT_56367</name>
</gene>
<organism evidence="2 3">
    <name type="scientific">Zasmidium cellare ATCC 36951</name>
    <dbReference type="NCBI Taxonomy" id="1080233"/>
    <lineage>
        <taxon>Eukaryota</taxon>
        <taxon>Fungi</taxon>
        <taxon>Dikarya</taxon>
        <taxon>Ascomycota</taxon>
        <taxon>Pezizomycotina</taxon>
        <taxon>Dothideomycetes</taxon>
        <taxon>Dothideomycetidae</taxon>
        <taxon>Mycosphaerellales</taxon>
        <taxon>Mycosphaerellaceae</taxon>
        <taxon>Zasmidium</taxon>
    </lineage>
</organism>
<evidence type="ECO:0000256" key="1">
    <source>
        <dbReference type="SAM" id="MobiDB-lite"/>
    </source>
</evidence>
<feature type="compositionally biased region" description="Low complexity" evidence="1">
    <location>
        <begin position="57"/>
        <end position="69"/>
    </location>
</feature>